<organism evidence="3 4">
    <name type="scientific">Rhizopus stolonifer</name>
    <name type="common">Rhizopus nigricans</name>
    <dbReference type="NCBI Taxonomy" id="4846"/>
    <lineage>
        <taxon>Eukaryota</taxon>
        <taxon>Fungi</taxon>
        <taxon>Fungi incertae sedis</taxon>
        <taxon>Mucoromycota</taxon>
        <taxon>Mucoromycotina</taxon>
        <taxon>Mucoromycetes</taxon>
        <taxon>Mucorales</taxon>
        <taxon>Mucorineae</taxon>
        <taxon>Rhizopodaceae</taxon>
        <taxon>Rhizopus</taxon>
    </lineage>
</organism>
<dbReference type="GO" id="GO:0007059">
    <property type="term" value="P:chromosome segregation"/>
    <property type="evidence" value="ECO:0007669"/>
    <property type="project" value="InterPro"/>
</dbReference>
<dbReference type="GO" id="GO:0000444">
    <property type="term" value="C:MIS12/MIND type complex"/>
    <property type="evidence" value="ECO:0007669"/>
    <property type="project" value="InterPro"/>
</dbReference>
<evidence type="ECO:0000313" key="4">
    <source>
        <dbReference type="Proteomes" id="UP000253551"/>
    </source>
</evidence>
<evidence type="ECO:0000256" key="1">
    <source>
        <dbReference type="SAM" id="Coils"/>
    </source>
</evidence>
<dbReference type="PANTHER" id="PTHR14778:SF2">
    <property type="entry name" value="KINETOCHORE-ASSOCIATED PROTEIN DSN1 HOMOLOG"/>
    <property type="match status" value="1"/>
</dbReference>
<protein>
    <submittedName>
        <fullName evidence="3">Uncharacterized protein</fullName>
    </submittedName>
</protein>
<sequence>TDVTPQDSKKLFKYLPTHLNEAAQLKQLIYWSGQETMKNEKPTLNKEMMAAKISADKLKKLFFDSLVNGRIPSYWFTPPVTTHFKQRPNPRNERNLEKIRSLQAAIEDLEKEEEEWKKAMSRVNMFHASSVNTEEKDKELEFGDNYLRELDEDLAARVKEALQPVNDMMIDNDIKDTLFKIKATCQSLEIINEFQSRASKAIDRFHISAARKLRAADNQHENMVKTDYFKTPEESRKELDDDTYKLASDVAANDLAEIRKLIEGMNALVNSQLQLQSVQNEQQPPTEKQNADPPSIDPITHESSVEPKDPVHKPNPEQSAPIEQNPANRPLFSHAAPELPPTGVITEVTHLTSSRTLFFQLAQDATIDPLIIWLRLSFQDPYISGMVLQYKGLDGLWKCLLNRDDSLRRVIKQTLKNNMMLQMRVPREEDLLSSGYMDRRLLALTKPNI</sequence>
<dbReference type="AlphaFoldDB" id="A0A367KS14"/>
<reference evidence="3 4" key="1">
    <citation type="journal article" date="2018" name="G3 (Bethesda)">
        <title>Phylogenetic and Phylogenomic Definition of Rhizopus Species.</title>
        <authorList>
            <person name="Gryganskyi A.P."/>
            <person name="Golan J."/>
            <person name="Dolatabadi S."/>
            <person name="Mondo S."/>
            <person name="Robb S."/>
            <person name="Idnurm A."/>
            <person name="Muszewska A."/>
            <person name="Steczkiewicz K."/>
            <person name="Masonjones S."/>
            <person name="Liao H.L."/>
            <person name="Gajdeczka M.T."/>
            <person name="Anike F."/>
            <person name="Vuek A."/>
            <person name="Anishchenko I.M."/>
            <person name="Voigt K."/>
            <person name="de Hoog G.S."/>
            <person name="Smith M.E."/>
            <person name="Heitman J."/>
            <person name="Vilgalys R."/>
            <person name="Stajich J.E."/>
        </authorList>
    </citation>
    <scope>NUCLEOTIDE SEQUENCE [LARGE SCALE GENOMIC DNA]</scope>
    <source>
        <strain evidence="3 4">LSU 92-RS-03</strain>
    </source>
</reference>
<feature type="coiled-coil region" evidence="1">
    <location>
        <begin position="92"/>
        <end position="122"/>
    </location>
</feature>
<feature type="compositionally biased region" description="Basic and acidic residues" evidence="2">
    <location>
        <begin position="299"/>
        <end position="315"/>
    </location>
</feature>
<feature type="region of interest" description="Disordered" evidence="2">
    <location>
        <begin position="277"/>
        <end position="338"/>
    </location>
</feature>
<feature type="non-terminal residue" evidence="3">
    <location>
        <position position="1"/>
    </location>
</feature>
<dbReference type="Proteomes" id="UP000253551">
    <property type="component" value="Unassembled WGS sequence"/>
</dbReference>
<dbReference type="Pfam" id="PF08202">
    <property type="entry name" value="MIS13"/>
    <property type="match status" value="1"/>
</dbReference>
<accession>A0A367KS14</accession>
<dbReference type="PANTHER" id="PTHR14778">
    <property type="entry name" value="KINETOCHORE-ASSOCIATED PROTEIN DSN1 HOMOLOG"/>
    <property type="match status" value="1"/>
</dbReference>
<comment type="caution">
    <text evidence="3">The sequence shown here is derived from an EMBL/GenBank/DDBJ whole genome shotgun (WGS) entry which is preliminary data.</text>
</comment>
<keyword evidence="4" id="KW-1185">Reference proteome</keyword>
<dbReference type="OrthoDB" id="2406983at2759"/>
<dbReference type="STRING" id="4846.A0A367KS14"/>
<evidence type="ECO:0000256" key="2">
    <source>
        <dbReference type="SAM" id="MobiDB-lite"/>
    </source>
</evidence>
<dbReference type="InterPro" id="IPR013218">
    <property type="entry name" value="Dsn1/Mis13"/>
</dbReference>
<proteinExistence type="predicted"/>
<evidence type="ECO:0000313" key="3">
    <source>
        <dbReference type="EMBL" id="RCI04642.1"/>
    </source>
</evidence>
<dbReference type="EMBL" id="PJQM01000621">
    <property type="protein sequence ID" value="RCI04642.1"/>
    <property type="molecule type" value="Genomic_DNA"/>
</dbReference>
<feature type="compositionally biased region" description="Polar residues" evidence="2">
    <location>
        <begin position="316"/>
        <end position="327"/>
    </location>
</feature>
<name>A0A367KS14_RHIST</name>
<keyword evidence="1" id="KW-0175">Coiled coil</keyword>
<gene>
    <name evidence="3" type="ORF">CU098_002639</name>
</gene>
<dbReference type="GO" id="GO:0051301">
    <property type="term" value="P:cell division"/>
    <property type="evidence" value="ECO:0007669"/>
    <property type="project" value="InterPro"/>
</dbReference>